<accession>A0ACB8SRE2</accession>
<evidence type="ECO:0000313" key="2">
    <source>
        <dbReference type="Proteomes" id="UP000814140"/>
    </source>
</evidence>
<organism evidence="1 2">
    <name type="scientific">Artomyces pyxidatus</name>
    <dbReference type="NCBI Taxonomy" id="48021"/>
    <lineage>
        <taxon>Eukaryota</taxon>
        <taxon>Fungi</taxon>
        <taxon>Dikarya</taxon>
        <taxon>Basidiomycota</taxon>
        <taxon>Agaricomycotina</taxon>
        <taxon>Agaricomycetes</taxon>
        <taxon>Russulales</taxon>
        <taxon>Auriscalpiaceae</taxon>
        <taxon>Artomyces</taxon>
    </lineage>
</organism>
<reference evidence="1" key="1">
    <citation type="submission" date="2021-03" db="EMBL/GenBank/DDBJ databases">
        <authorList>
            <consortium name="DOE Joint Genome Institute"/>
            <person name="Ahrendt S."/>
            <person name="Looney B.P."/>
            <person name="Miyauchi S."/>
            <person name="Morin E."/>
            <person name="Drula E."/>
            <person name="Courty P.E."/>
            <person name="Chicoki N."/>
            <person name="Fauchery L."/>
            <person name="Kohler A."/>
            <person name="Kuo A."/>
            <person name="Labutti K."/>
            <person name="Pangilinan J."/>
            <person name="Lipzen A."/>
            <person name="Riley R."/>
            <person name="Andreopoulos W."/>
            <person name="He G."/>
            <person name="Johnson J."/>
            <person name="Barry K.W."/>
            <person name="Grigoriev I.V."/>
            <person name="Nagy L."/>
            <person name="Hibbett D."/>
            <person name="Henrissat B."/>
            <person name="Matheny P.B."/>
            <person name="Labbe J."/>
            <person name="Martin F."/>
        </authorList>
    </citation>
    <scope>NUCLEOTIDE SEQUENCE</scope>
    <source>
        <strain evidence="1">HHB10654</strain>
    </source>
</reference>
<protein>
    <submittedName>
        <fullName evidence="1">Uncharacterized protein</fullName>
    </submittedName>
</protein>
<evidence type="ECO:0000313" key="1">
    <source>
        <dbReference type="EMBL" id="KAI0059074.1"/>
    </source>
</evidence>
<dbReference type="EMBL" id="MU277229">
    <property type="protein sequence ID" value="KAI0059074.1"/>
    <property type="molecule type" value="Genomic_DNA"/>
</dbReference>
<proteinExistence type="predicted"/>
<name>A0ACB8SRE2_9AGAM</name>
<keyword evidence="2" id="KW-1185">Reference proteome</keyword>
<sequence>MAHIRSVVEERYQRQLEYKRTELALERQTREEEKEASRGGSVYLHAPSLSPTQDIFDAFRWGDSQSVAAWTEEEDSESESDDELLDLDVPSDNGYPMQSVPHIIVTTEDDDDDDDDGIPDVRRMNTEQRVRGPPEVPVLPEVKKIAKDQGASAASSTSSLRPIITTRQRRSPPLIRFASTSSTHSRSISALQDLRPGASNTDVQRASSLQRSWSSRSGTSTLDSGPIRLTPSDGSRSTGSGSLRSRTSIATDTLLRLEEAALQKDEEAGRRAEDAKKDREDARRLVEDTRKTLEMAKRVEREAEQKAAEASRKEEAMRLKGSESERKEASAQRKVEEVKVREAEVRRKEDAMRQKEDVAKRKESEALLKRVREKMEWEKRVRQREDDLRQQEESARKMEREAQVLMQDVQRREAKIAQREADIAVRERDARLREEALREGEASLQRRELARHGSIGRRVPERTPIRDWARGLRDRQEFDEQAKLDRIELFSDDSGPSITGEKSVKSIMSVLTKTYMR</sequence>
<dbReference type="Proteomes" id="UP000814140">
    <property type="component" value="Unassembled WGS sequence"/>
</dbReference>
<reference evidence="1" key="2">
    <citation type="journal article" date="2022" name="New Phytol.">
        <title>Evolutionary transition to the ectomycorrhizal habit in the genomes of a hyperdiverse lineage of mushroom-forming fungi.</title>
        <authorList>
            <person name="Looney B."/>
            <person name="Miyauchi S."/>
            <person name="Morin E."/>
            <person name="Drula E."/>
            <person name="Courty P.E."/>
            <person name="Kohler A."/>
            <person name="Kuo A."/>
            <person name="LaButti K."/>
            <person name="Pangilinan J."/>
            <person name="Lipzen A."/>
            <person name="Riley R."/>
            <person name="Andreopoulos W."/>
            <person name="He G."/>
            <person name="Johnson J."/>
            <person name="Nolan M."/>
            <person name="Tritt A."/>
            <person name="Barry K.W."/>
            <person name="Grigoriev I.V."/>
            <person name="Nagy L.G."/>
            <person name="Hibbett D."/>
            <person name="Henrissat B."/>
            <person name="Matheny P.B."/>
            <person name="Labbe J."/>
            <person name="Martin F.M."/>
        </authorList>
    </citation>
    <scope>NUCLEOTIDE SEQUENCE</scope>
    <source>
        <strain evidence="1">HHB10654</strain>
    </source>
</reference>
<comment type="caution">
    <text evidence="1">The sequence shown here is derived from an EMBL/GenBank/DDBJ whole genome shotgun (WGS) entry which is preliminary data.</text>
</comment>
<gene>
    <name evidence="1" type="ORF">BV25DRAFT_1165893</name>
</gene>